<accession>A0ABR8LM41</accession>
<evidence type="ECO:0000313" key="1">
    <source>
        <dbReference type="EMBL" id="MBD3585447.1"/>
    </source>
</evidence>
<dbReference type="Proteomes" id="UP000624419">
    <property type="component" value="Unassembled WGS sequence"/>
</dbReference>
<evidence type="ECO:0000313" key="2">
    <source>
        <dbReference type="Proteomes" id="UP000624419"/>
    </source>
</evidence>
<gene>
    <name evidence="1" type="ORF">HHX48_06860</name>
</gene>
<comment type="caution">
    <text evidence="1">The sequence shown here is derived from an EMBL/GenBank/DDBJ whole genome shotgun (WGS) entry which is preliminary data.</text>
</comment>
<name>A0ABR8LM41_9ALTE</name>
<reference evidence="1 2" key="1">
    <citation type="submission" date="2020-04" db="EMBL/GenBank/DDBJ databases">
        <title>Salinimonas sp. HHU 13199.</title>
        <authorList>
            <person name="Cui X."/>
            <person name="Zhang D."/>
        </authorList>
    </citation>
    <scope>NUCLEOTIDE SEQUENCE [LARGE SCALE GENOMIC DNA]</scope>
    <source>
        <strain evidence="1 2">HHU 13199</strain>
    </source>
</reference>
<sequence>MASGLDPNQTNFFVQRNELDTTPAHFAELCTALYERELMTLATSLPDDKSLIQQRIRGLPHHIRHAAHFMARQISPLKLDSHNAAWLAKQPGKCPADKITGDATHQWLQRYAAPGLVACVLVEHYDASHIELDSIDRIDSEQEQVHVNKYRWFSFNGEAQASRSQYARLTLLKPTKATVSAACCGHRWNLRGKVSPRTLSLRELLLASSLDWKHFRYPVKFQLD</sequence>
<dbReference type="EMBL" id="JABBXD010000002">
    <property type="protein sequence ID" value="MBD3585447.1"/>
    <property type="molecule type" value="Genomic_DNA"/>
</dbReference>
<dbReference type="RefSeq" id="WP_191023486.1">
    <property type="nucleotide sequence ID" value="NZ_JABBXD010000002.1"/>
</dbReference>
<organism evidence="1 2">
    <name type="scientific">Salinimonas profundi</name>
    <dbReference type="NCBI Taxonomy" id="2729140"/>
    <lineage>
        <taxon>Bacteria</taxon>
        <taxon>Pseudomonadati</taxon>
        <taxon>Pseudomonadota</taxon>
        <taxon>Gammaproteobacteria</taxon>
        <taxon>Alteromonadales</taxon>
        <taxon>Alteromonadaceae</taxon>
        <taxon>Alteromonas/Salinimonas group</taxon>
        <taxon>Salinimonas</taxon>
    </lineage>
</organism>
<proteinExistence type="predicted"/>
<keyword evidence="2" id="KW-1185">Reference proteome</keyword>
<protein>
    <submittedName>
        <fullName evidence="1">Uncharacterized protein</fullName>
    </submittedName>
</protein>